<keyword evidence="5 8" id="KW-0648">Protein biosynthesis</keyword>
<dbReference type="GO" id="GO:0001514">
    <property type="term" value="P:selenocysteine incorporation"/>
    <property type="evidence" value="ECO:0007669"/>
    <property type="project" value="UniProtKB-UniRule"/>
</dbReference>
<keyword evidence="6 8" id="KW-0711">Selenium</keyword>
<dbReference type="Gene3D" id="3.40.640.10">
    <property type="entry name" value="Type I PLP-dependent aspartate aminotransferase-like (Major domain)"/>
    <property type="match status" value="1"/>
</dbReference>
<dbReference type="UniPathway" id="UPA00906">
    <property type="reaction ID" value="UER00896"/>
</dbReference>
<dbReference type="SUPFAM" id="SSF53383">
    <property type="entry name" value="PLP-dependent transferases"/>
    <property type="match status" value="1"/>
</dbReference>
<evidence type="ECO:0000256" key="9">
    <source>
        <dbReference type="PIRSR" id="PIRSR618319-50"/>
    </source>
</evidence>
<dbReference type="EC" id="2.9.1.1" evidence="8"/>
<comment type="cofactor">
    <cofactor evidence="1 8 9">
        <name>pyridoxal 5'-phosphate</name>
        <dbReference type="ChEBI" id="CHEBI:597326"/>
    </cofactor>
</comment>
<dbReference type="PANTHER" id="PTHR32328">
    <property type="entry name" value="L-SERYL-TRNA(SEC) SELENIUM TRANSFERASE"/>
    <property type="match status" value="1"/>
</dbReference>
<dbReference type="GO" id="GO:0005737">
    <property type="term" value="C:cytoplasm"/>
    <property type="evidence" value="ECO:0007669"/>
    <property type="project" value="UniProtKB-SubCell"/>
</dbReference>
<evidence type="ECO:0000256" key="4">
    <source>
        <dbReference type="ARBA" id="ARBA00022898"/>
    </source>
</evidence>
<dbReference type="GO" id="GO:0001717">
    <property type="term" value="P:conversion of seryl-tRNAsec to selenocys-tRNAsec"/>
    <property type="evidence" value="ECO:0007669"/>
    <property type="project" value="UniProtKB-UniRule"/>
</dbReference>
<comment type="pathway">
    <text evidence="8">Aminoacyl-tRNA biosynthesis; selenocysteinyl-tRNA(Sec) biosynthesis; selenocysteinyl-tRNA(Sec) from L-seryl-tRNA(Sec) (bacterial route): step 1/1.</text>
</comment>
<dbReference type="EMBL" id="CADCVQ010000001">
    <property type="protein sequence ID" value="CAA9469934.1"/>
    <property type="molecule type" value="Genomic_DNA"/>
</dbReference>
<evidence type="ECO:0000256" key="5">
    <source>
        <dbReference type="ARBA" id="ARBA00022917"/>
    </source>
</evidence>
<proteinExistence type="inferred from homology"/>
<dbReference type="Gene3D" id="3.90.1150.180">
    <property type="match status" value="1"/>
</dbReference>
<organism evidence="10">
    <name type="scientific">uncultured Solirubrobacteraceae bacterium</name>
    <dbReference type="NCBI Taxonomy" id="1162706"/>
    <lineage>
        <taxon>Bacteria</taxon>
        <taxon>Bacillati</taxon>
        <taxon>Actinomycetota</taxon>
        <taxon>Thermoleophilia</taxon>
        <taxon>Solirubrobacterales</taxon>
        <taxon>Solirubrobacteraceae</taxon>
        <taxon>environmental samples</taxon>
    </lineage>
</organism>
<dbReference type="PANTHER" id="PTHR32328:SF0">
    <property type="entry name" value="L-SERYL-TRNA(SEC) SELENIUM TRANSFERASE"/>
    <property type="match status" value="1"/>
</dbReference>
<comment type="catalytic activity">
    <reaction evidence="8">
        <text>L-seryl-tRNA(Sec) + selenophosphate + H(+) = L-selenocysteinyl-tRNA(Sec) + phosphate</text>
        <dbReference type="Rhea" id="RHEA:22728"/>
        <dbReference type="Rhea" id="RHEA-COMP:9742"/>
        <dbReference type="Rhea" id="RHEA-COMP:9743"/>
        <dbReference type="ChEBI" id="CHEBI:15378"/>
        <dbReference type="ChEBI" id="CHEBI:16144"/>
        <dbReference type="ChEBI" id="CHEBI:43474"/>
        <dbReference type="ChEBI" id="CHEBI:78533"/>
        <dbReference type="ChEBI" id="CHEBI:78573"/>
        <dbReference type="EC" id="2.9.1.1"/>
    </reaction>
</comment>
<evidence type="ECO:0000256" key="1">
    <source>
        <dbReference type="ARBA" id="ARBA00001933"/>
    </source>
</evidence>
<dbReference type="InterPro" id="IPR018319">
    <property type="entry name" value="SelA-like"/>
</dbReference>
<dbReference type="InterPro" id="IPR015424">
    <property type="entry name" value="PyrdxlP-dep_Trfase"/>
</dbReference>
<dbReference type="NCBIfam" id="TIGR00474">
    <property type="entry name" value="selA"/>
    <property type="match status" value="1"/>
</dbReference>
<comment type="similarity">
    <text evidence="7 8">Belongs to the SelA family.</text>
</comment>
<dbReference type="InterPro" id="IPR015421">
    <property type="entry name" value="PyrdxlP-dep_Trfase_major"/>
</dbReference>
<dbReference type="GO" id="GO:0004125">
    <property type="term" value="F:L-seryl-tRNA(Sec) selenium transferase activity"/>
    <property type="evidence" value="ECO:0007669"/>
    <property type="project" value="UniProtKB-UniRule"/>
</dbReference>
<evidence type="ECO:0000256" key="3">
    <source>
        <dbReference type="ARBA" id="ARBA00022679"/>
    </source>
</evidence>
<dbReference type="HAMAP" id="MF_00423">
    <property type="entry name" value="SelA"/>
    <property type="match status" value="1"/>
</dbReference>
<reference evidence="10" key="1">
    <citation type="submission" date="2020-02" db="EMBL/GenBank/DDBJ databases">
        <authorList>
            <person name="Meier V. D."/>
        </authorList>
    </citation>
    <scope>NUCLEOTIDE SEQUENCE</scope>
    <source>
        <strain evidence="10">AVDCRST_MAG67</strain>
    </source>
</reference>
<evidence type="ECO:0000256" key="7">
    <source>
        <dbReference type="ARBA" id="ARBA00044507"/>
    </source>
</evidence>
<comment type="function">
    <text evidence="8">Converts seryl-tRNA(Sec) to selenocysteinyl-tRNA(Sec) required for selenoprotein biosynthesis.</text>
</comment>
<dbReference type="Pfam" id="PF03841">
    <property type="entry name" value="SelA"/>
    <property type="match status" value="1"/>
</dbReference>
<accession>A0A6J4RHQ0</accession>
<name>A0A6J4RHQ0_9ACTN</name>
<evidence type="ECO:0000256" key="6">
    <source>
        <dbReference type="ARBA" id="ARBA00023266"/>
    </source>
</evidence>
<dbReference type="AlphaFoldDB" id="A0A6J4RHQ0"/>
<evidence type="ECO:0000313" key="10">
    <source>
        <dbReference type="EMBL" id="CAA9469934.1"/>
    </source>
</evidence>
<gene>
    <name evidence="8" type="primary">selA</name>
    <name evidence="10" type="ORF">AVDCRST_MAG67-116</name>
</gene>
<dbReference type="InterPro" id="IPR004534">
    <property type="entry name" value="SelA_trans"/>
</dbReference>
<keyword evidence="2 8" id="KW-0963">Cytoplasm</keyword>
<keyword evidence="4 8" id="KW-0663">Pyridoxal phosphate</keyword>
<protein>
    <recommendedName>
        <fullName evidence="8">L-seryl-tRNA(Sec) selenium transferase</fullName>
        <ecNumber evidence="8">2.9.1.1</ecNumber>
    </recommendedName>
    <alternativeName>
        <fullName evidence="8">Selenocysteine synthase</fullName>
        <shortName evidence="8">Sec synthase</shortName>
    </alternativeName>
    <alternativeName>
        <fullName evidence="8">Selenocysteinyl-tRNA(Sec) synthase</fullName>
    </alternativeName>
</protein>
<evidence type="ECO:0000256" key="8">
    <source>
        <dbReference type="HAMAP-Rule" id="MF_00423"/>
    </source>
</evidence>
<evidence type="ECO:0000256" key="2">
    <source>
        <dbReference type="ARBA" id="ARBA00022490"/>
    </source>
</evidence>
<keyword evidence="3 8" id="KW-0808">Transferase</keyword>
<comment type="subcellular location">
    <subcellularLocation>
        <location evidence="8">Cytoplasm</location>
    </subcellularLocation>
</comment>
<feature type="modified residue" description="N6-(pyridoxal phosphate)lysine" evidence="8 9">
    <location>
        <position position="271"/>
    </location>
</feature>
<sequence length="433" mass="44710">MSPRDRLRGLPSVDRLATAVARAELEARREELLDGGDAVDDTTVDLVARARARLRPRLRRVLNATGVVVHTNLGRAPLAAEAQAAVAAVADGYCNLELDLAAGARGSRQAHVEELLRELTGAQAALAVNNCAAAVLLACAALAGGRDVVVSRGQLIEIGGGFRIPEILELAGTRLVEVGTTNRTRRADYEAALAAGGERIGAILRAHPSNFRTVGFVAEVEIEELCELGAAVIDDVGSGVLTDDLELLAGEPPVRRSVGAGAALTAFSGDKLLGGPQAGMLVGTRAAVEACRRHPLARAVRIDKLSLAALEATLALHRDPVAARRTLPVLAMLEADDATLSRRAHELAATTGGTVVASTARVGGGALPLLELPGPAVAIDPGPAGATALAAELRAGDPAVVGRLHDGRLLLDPRTLTDDEAREVARAVRAVLP</sequence>